<evidence type="ECO:0000256" key="1">
    <source>
        <dbReference type="SAM" id="Phobius"/>
    </source>
</evidence>
<comment type="caution">
    <text evidence="2">The sequence shown here is derived from an EMBL/GenBank/DDBJ whole genome shotgun (WGS) entry which is preliminary data.</text>
</comment>
<keyword evidence="1" id="KW-1133">Transmembrane helix</keyword>
<dbReference type="EMBL" id="JAXCLA010000003">
    <property type="protein sequence ID" value="MDY0744822.1"/>
    <property type="molecule type" value="Genomic_DNA"/>
</dbReference>
<evidence type="ECO:0000313" key="3">
    <source>
        <dbReference type="Proteomes" id="UP001285263"/>
    </source>
</evidence>
<dbReference type="RefSeq" id="WP_320422732.1">
    <property type="nucleotide sequence ID" value="NZ_JAXCLA010000003.1"/>
</dbReference>
<evidence type="ECO:0000313" key="2">
    <source>
        <dbReference type="EMBL" id="MDY0744822.1"/>
    </source>
</evidence>
<dbReference type="Proteomes" id="UP001285263">
    <property type="component" value="Unassembled WGS sequence"/>
</dbReference>
<accession>A0ABU5DIA0</accession>
<keyword evidence="1" id="KW-0472">Membrane</keyword>
<gene>
    <name evidence="2" type="ORF">SNE35_09910</name>
</gene>
<proteinExistence type="predicted"/>
<reference evidence="2 3" key="1">
    <citation type="submission" date="2023-11" db="EMBL/GenBank/DDBJ databases">
        <title>Paucibacter sp. nov., isolated from fresh soil in Korea.</title>
        <authorList>
            <person name="Le N.T.T."/>
        </authorList>
    </citation>
    <scope>NUCLEOTIDE SEQUENCE [LARGE SCALE GENOMIC DNA]</scope>
    <source>
        <strain evidence="2 3">R3-3</strain>
    </source>
</reference>
<sequence>MKRLLGIAAALVALFAAGALFGWQGVVLVMTVLIAWLLLQFARLMKLMGMASKGPVGRVASAAALDGQLRAGMKMVDLLPLAGSLGEKLPGTVQRYGWTDAGGARVEVELGGDGRVQRWTLIPADAH</sequence>
<name>A0ABU5DIA0_9BURK</name>
<feature type="transmembrane region" description="Helical" evidence="1">
    <location>
        <begin position="26"/>
        <end position="45"/>
    </location>
</feature>
<protein>
    <recommendedName>
        <fullName evidence="4">Glycerate kinase</fullName>
    </recommendedName>
</protein>
<keyword evidence="3" id="KW-1185">Reference proteome</keyword>
<evidence type="ECO:0008006" key="4">
    <source>
        <dbReference type="Google" id="ProtNLM"/>
    </source>
</evidence>
<keyword evidence="1" id="KW-0812">Transmembrane</keyword>
<organism evidence="2 3">
    <name type="scientific">Roseateles agri</name>
    <dbReference type="NCBI Taxonomy" id="3098619"/>
    <lineage>
        <taxon>Bacteria</taxon>
        <taxon>Pseudomonadati</taxon>
        <taxon>Pseudomonadota</taxon>
        <taxon>Betaproteobacteria</taxon>
        <taxon>Burkholderiales</taxon>
        <taxon>Sphaerotilaceae</taxon>
        <taxon>Roseateles</taxon>
    </lineage>
</organism>